<keyword evidence="10 12" id="KW-1133">Transmembrane helix</keyword>
<keyword evidence="6 12" id="KW-0328">Glycosyltransferase</keyword>
<evidence type="ECO:0000256" key="4">
    <source>
        <dbReference type="ARBA" id="ARBA00013795"/>
    </source>
</evidence>
<evidence type="ECO:0000256" key="9">
    <source>
        <dbReference type="ARBA" id="ARBA00022824"/>
    </source>
</evidence>
<comment type="pathway">
    <text evidence="2 12">Glycolipid biosynthesis; glycosylphosphatidylinositol-anchor biosynthesis.</text>
</comment>
<evidence type="ECO:0000256" key="7">
    <source>
        <dbReference type="ARBA" id="ARBA00022679"/>
    </source>
</evidence>
<feature type="transmembrane region" description="Helical" evidence="12">
    <location>
        <begin position="91"/>
        <end position="109"/>
    </location>
</feature>
<feature type="transmembrane region" description="Helical" evidence="12">
    <location>
        <begin position="20"/>
        <end position="39"/>
    </location>
</feature>
<evidence type="ECO:0000256" key="6">
    <source>
        <dbReference type="ARBA" id="ARBA00022676"/>
    </source>
</evidence>
<dbReference type="InterPro" id="IPR007315">
    <property type="entry name" value="PIG-V/Gpi18"/>
</dbReference>
<organism evidence="13 14">
    <name type="scientific">Coemansia umbellata</name>
    <dbReference type="NCBI Taxonomy" id="1424467"/>
    <lineage>
        <taxon>Eukaryota</taxon>
        <taxon>Fungi</taxon>
        <taxon>Fungi incertae sedis</taxon>
        <taxon>Zoopagomycota</taxon>
        <taxon>Kickxellomycotina</taxon>
        <taxon>Kickxellomycetes</taxon>
        <taxon>Kickxellales</taxon>
        <taxon>Kickxellaceae</taxon>
        <taxon>Coemansia</taxon>
    </lineage>
</organism>
<accession>A0ABQ8PD15</accession>
<dbReference type="PANTHER" id="PTHR12468">
    <property type="entry name" value="GPI MANNOSYLTRANSFERASE 2"/>
    <property type="match status" value="1"/>
</dbReference>
<comment type="similarity">
    <text evidence="3 12">Belongs to the PIGV family.</text>
</comment>
<evidence type="ECO:0000256" key="12">
    <source>
        <dbReference type="RuleBase" id="RU363112"/>
    </source>
</evidence>
<keyword evidence="5 12" id="KW-0337">GPI-anchor biosynthesis</keyword>
<comment type="caution">
    <text evidence="12">Lacks conserved residue(s) required for the propagation of feature annotation.</text>
</comment>
<evidence type="ECO:0000256" key="8">
    <source>
        <dbReference type="ARBA" id="ARBA00022692"/>
    </source>
</evidence>
<keyword evidence="9 12" id="KW-0256">Endoplasmic reticulum</keyword>
<evidence type="ECO:0000256" key="11">
    <source>
        <dbReference type="ARBA" id="ARBA00023136"/>
    </source>
</evidence>
<dbReference type="PANTHER" id="PTHR12468:SF2">
    <property type="entry name" value="GPI MANNOSYLTRANSFERASE 2"/>
    <property type="match status" value="1"/>
</dbReference>
<proteinExistence type="inferred from homology"/>
<evidence type="ECO:0000256" key="1">
    <source>
        <dbReference type="ARBA" id="ARBA00004477"/>
    </source>
</evidence>
<evidence type="ECO:0000256" key="5">
    <source>
        <dbReference type="ARBA" id="ARBA00022502"/>
    </source>
</evidence>
<sequence length="358" mass="40028">MQAPLVPSNARDRLWNVVRCAALSRVIVLLLGIASNTAINDYDSSASLVLPAEHSVVQRATRRLAQTTLHWDAFYFTHIAGSGYVYEQEHAFFPLLPLLMRLLAHTVFVPLEAWIGRQLALVLAGIVISNVSFVLAAATLYKLGCTTLRSERLAYTAALLYALAPSGMFMSAVYTESLFAWLVFTALLHVARRRYMWAALWLCASTLCRSNGIIYAGFFWWNLVVWPNTQQPSGSTANNQQKTVHSRILLTVLRIIHATALTAVAALGFVAFQMYGYHTLCQQPLHPQDTNARPYCSGAATVYSFVQEHYWDIGFLRYYTVNQIPNFVLAAPMAVLSVAGLWTYTIWDPLRIVTLGMQ</sequence>
<reference evidence="13" key="1">
    <citation type="submission" date="2022-07" db="EMBL/GenBank/DDBJ databases">
        <title>Phylogenomic reconstructions and comparative analyses of Kickxellomycotina fungi.</title>
        <authorList>
            <person name="Reynolds N.K."/>
            <person name="Stajich J.E."/>
            <person name="Barry K."/>
            <person name="Grigoriev I.V."/>
            <person name="Crous P."/>
            <person name="Smith M.E."/>
        </authorList>
    </citation>
    <scope>NUCLEOTIDE SEQUENCE</scope>
    <source>
        <strain evidence="13">BCRC 34882</strain>
    </source>
</reference>
<feature type="transmembrane region" description="Helical" evidence="12">
    <location>
        <begin position="327"/>
        <end position="347"/>
    </location>
</feature>
<comment type="subcellular location">
    <subcellularLocation>
        <location evidence="1 12">Endoplasmic reticulum membrane</location>
        <topology evidence="1 12">Multi-pass membrane protein</topology>
    </subcellularLocation>
</comment>
<gene>
    <name evidence="13" type="primary">GPI18_1</name>
    <name evidence="13" type="ORF">EDC05_006351</name>
</gene>
<feature type="transmembrane region" description="Helical" evidence="12">
    <location>
        <begin position="121"/>
        <end position="141"/>
    </location>
</feature>
<feature type="non-terminal residue" evidence="13">
    <location>
        <position position="358"/>
    </location>
</feature>
<keyword evidence="11 12" id="KW-0472">Membrane</keyword>
<dbReference type="Proteomes" id="UP001151295">
    <property type="component" value="Unassembled WGS sequence"/>
</dbReference>
<keyword evidence="7 12" id="KW-0808">Transferase</keyword>
<keyword evidence="14" id="KW-1185">Reference proteome</keyword>
<feature type="transmembrane region" description="Helical" evidence="12">
    <location>
        <begin position="248"/>
        <end position="272"/>
    </location>
</feature>
<evidence type="ECO:0000256" key="3">
    <source>
        <dbReference type="ARBA" id="ARBA00008698"/>
    </source>
</evidence>
<name>A0ABQ8PD15_9FUNG</name>
<dbReference type="EMBL" id="JANBQD010000182">
    <property type="protein sequence ID" value="KAJ1986293.1"/>
    <property type="molecule type" value="Genomic_DNA"/>
</dbReference>
<comment type="caution">
    <text evidence="13">The sequence shown here is derived from an EMBL/GenBank/DDBJ whole genome shotgun (WGS) entry which is preliminary data.</text>
</comment>
<evidence type="ECO:0000313" key="14">
    <source>
        <dbReference type="Proteomes" id="UP001151295"/>
    </source>
</evidence>
<keyword evidence="8 12" id="KW-0812">Transmembrane</keyword>
<protein>
    <recommendedName>
        <fullName evidence="4 12">GPI mannosyltransferase 2</fullName>
        <ecNumber evidence="12">2.4.1.-</ecNumber>
    </recommendedName>
</protein>
<dbReference type="Pfam" id="PF04188">
    <property type="entry name" value="Mannosyl_trans2"/>
    <property type="match status" value="1"/>
</dbReference>
<evidence type="ECO:0000256" key="10">
    <source>
        <dbReference type="ARBA" id="ARBA00022989"/>
    </source>
</evidence>
<comment type="function">
    <text evidence="12">Mannosyltransferase involved in glycosylphosphatidylinositol-anchor biosynthesis.</text>
</comment>
<evidence type="ECO:0000256" key="2">
    <source>
        <dbReference type="ARBA" id="ARBA00004687"/>
    </source>
</evidence>
<evidence type="ECO:0000313" key="13">
    <source>
        <dbReference type="EMBL" id="KAJ1986293.1"/>
    </source>
</evidence>
<feature type="transmembrane region" description="Helical" evidence="12">
    <location>
        <begin position="195"/>
        <end position="221"/>
    </location>
</feature>
<dbReference type="EC" id="2.4.1.-" evidence="12"/>